<dbReference type="EMBL" id="ML179622">
    <property type="protein sequence ID" value="THU84105.1"/>
    <property type="molecule type" value="Genomic_DNA"/>
</dbReference>
<dbReference type="AlphaFoldDB" id="A0A4V6T532"/>
<sequence length="78" mass="8798">MEKPRGTAKGKVKESLEEEGIDNLGRTKEENALIARAASEMKLDHWFANYANKKKNAKRDQSNIVLPGCLIYSDPYLC</sequence>
<keyword evidence="3" id="KW-1185">Reference proteome</keyword>
<dbReference type="Proteomes" id="UP000297245">
    <property type="component" value="Unassembled WGS sequence"/>
</dbReference>
<name>A0A4V6T532_DENBC</name>
<evidence type="ECO:0000313" key="2">
    <source>
        <dbReference type="EMBL" id="THU84105.1"/>
    </source>
</evidence>
<accession>A0A4V6T532</accession>
<feature type="compositionally biased region" description="Basic and acidic residues" evidence="1">
    <location>
        <begin position="1"/>
        <end position="15"/>
    </location>
</feature>
<feature type="region of interest" description="Disordered" evidence="1">
    <location>
        <begin position="1"/>
        <end position="23"/>
    </location>
</feature>
<organism evidence="2 3">
    <name type="scientific">Dendrothele bispora (strain CBS 962.96)</name>
    <dbReference type="NCBI Taxonomy" id="1314807"/>
    <lineage>
        <taxon>Eukaryota</taxon>
        <taxon>Fungi</taxon>
        <taxon>Dikarya</taxon>
        <taxon>Basidiomycota</taxon>
        <taxon>Agaricomycotina</taxon>
        <taxon>Agaricomycetes</taxon>
        <taxon>Agaricomycetidae</taxon>
        <taxon>Agaricales</taxon>
        <taxon>Agaricales incertae sedis</taxon>
        <taxon>Dendrothele</taxon>
    </lineage>
</organism>
<evidence type="ECO:0000256" key="1">
    <source>
        <dbReference type="SAM" id="MobiDB-lite"/>
    </source>
</evidence>
<gene>
    <name evidence="2" type="ORF">K435DRAFT_870633</name>
</gene>
<proteinExistence type="predicted"/>
<reference evidence="2 3" key="1">
    <citation type="journal article" date="2019" name="Nat. Ecol. Evol.">
        <title>Megaphylogeny resolves global patterns of mushroom evolution.</title>
        <authorList>
            <person name="Varga T."/>
            <person name="Krizsan K."/>
            <person name="Foldi C."/>
            <person name="Dima B."/>
            <person name="Sanchez-Garcia M."/>
            <person name="Sanchez-Ramirez S."/>
            <person name="Szollosi G.J."/>
            <person name="Szarkandi J.G."/>
            <person name="Papp V."/>
            <person name="Albert L."/>
            <person name="Andreopoulos W."/>
            <person name="Angelini C."/>
            <person name="Antonin V."/>
            <person name="Barry K.W."/>
            <person name="Bougher N.L."/>
            <person name="Buchanan P."/>
            <person name="Buyck B."/>
            <person name="Bense V."/>
            <person name="Catcheside P."/>
            <person name="Chovatia M."/>
            <person name="Cooper J."/>
            <person name="Damon W."/>
            <person name="Desjardin D."/>
            <person name="Finy P."/>
            <person name="Geml J."/>
            <person name="Haridas S."/>
            <person name="Hughes K."/>
            <person name="Justo A."/>
            <person name="Karasinski D."/>
            <person name="Kautmanova I."/>
            <person name="Kiss B."/>
            <person name="Kocsube S."/>
            <person name="Kotiranta H."/>
            <person name="LaButti K.M."/>
            <person name="Lechner B.E."/>
            <person name="Liimatainen K."/>
            <person name="Lipzen A."/>
            <person name="Lukacs Z."/>
            <person name="Mihaltcheva S."/>
            <person name="Morgado L.N."/>
            <person name="Niskanen T."/>
            <person name="Noordeloos M.E."/>
            <person name="Ohm R.A."/>
            <person name="Ortiz-Santana B."/>
            <person name="Ovrebo C."/>
            <person name="Racz N."/>
            <person name="Riley R."/>
            <person name="Savchenko A."/>
            <person name="Shiryaev A."/>
            <person name="Soop K."/>
            <person name="Spirin V."/>
            <person name="Szebenyi C."/>
            <person name="Tomsovsky M."/>
            <person name="Tulloss R.E."/>
            <person name="Uehling J."/>
            <person name="Grigoriev I.V."/>
            <person name="Vagvolgyi C."/>
            <person name="Papp T."/>
            <person name="Martin F.M."/>
            <person name="Miettinen O."/>
            <person name="Hibbett D.S."/>
            <person name="Nagy L.G."/>
        </authorList>
    </citation>
    <scope>NUCLEOTIDE SEQUENCE [LARGE SCALE GENOMIC DNA]</scope>
    <source>
        <strain evidence="2 3">CBS 962.96</strain>
    </source>
</reference>
<evidence type="ECO:0000313" key="3">
    <source>
        <dbReference type="Proteomes" id="UP000297245"/>
    </source>
</evidence>
<protein>
    <submittedName>
        <fullName evidence="2">Uncharacterized protein</fullName>
    </submittedName>
</protein>